<dbReference type="SUPFAM" id="SSF46689">
    <property type="entry name" value="Homeodomain-like"/>
    <property type="match status" value="1"/>
</dbReference>
<dbReference type="Gene3D" id="1.10.10.10">
    <property type="entry name" value="Winged helix-like DNA-binding domain superfamily/Winged helix DNA-binding domain"/>
    <property type="match status" value="1"/>
</dbReference>
<protein>
    <submittedName>
        <fullName evidence="1">DUF433 domain-containing protein</fullName>
    </submittedName>
</protein>
<proteinExistence type="predicted"/>
<evidence type="ECO:0000313" key="2">
    <source>
        <dbReference type="Proteomes" id="UP000316217"/>
    </source>
</evidence>
<gene>
    <name evidence="1" type="ORF">EF810_00990</name>
</gene>
<dbReference type="AlphaFoldDB" id="A0A520KPU8"/>
<sequence>MEDRITIDEKVMHGKPVIRGTRVPVEVILGSLASGMSYEEVEKEYGVRREDILAAVSYSTTKVGSFQRLGQALRLSPHLLVRGGPQLPHPMPLVKAWAKGILPPPPPSRTRNIRAMDSREACI</sequence>
<name>A0A520KPU8_9CREN</name>
<dbReference type="PANTHER" id="PTHR34849">
    <property type="entry name" value="SSL5025 PROTEIN"/>
    <property type="match status" value="1"/>
</dbReference>
<evidence type="ECO:0000313" key="1">
    <source>
        <dbReference type="EMBL" id="RZN63403.1"/>
    </source>
</evidence>
<dbReference type="InterPro" id="IPR036388">
    <property type="entry name" value="WH-like_DNA-bd_sf"/>
</dbReference>
<organism evidence="1 2">
    <name type="scientific">Candidatus Methanodesulfokora washburnensis</name>
    <dbReference type="NCBI Taxonomy" id="2478471"/>
    <lineage>
        <taxon>Archaea</taxon>
        <taxon>Thermoproteota</taxon>
        <taxon>Candidatus Korarchaeia</taxon>
        <taxon>Candidatus Korarchaeia incertae sedis</taxon>
        <taxon>Candidatus Methanodesulfokora</taxon>
    </lineage>
</organism>
<dbReference type="Proteomes" id="UP000316217">
    <property type="component" value="Unassembled WGS sequence"/>
</dbReference>
<dbReference type="InterPro" id="IPR007367">
    <property type="entry name" value="DUF433"/>
</dbReference>
<dbReference type="PANTHER" id="PTHR34849:SF3">
    <property type="entry name" value="SSR2962 PROTEIN"/>
    <property type="match status" value="1"/>
</dbReference>
<dbReference type="InterPro" id="IPR009057">
    <property type="entry name" value="Homeodomain-like_sf"/>
</dbReference>
<dbReference type="EMBL" id="RXII01000015">
    <property type="protein sequence ID" value="RZN63403.1"/>
    <property type="molecule type" value="Genomic_DNA"/>
</dbReference>
<reference evidence="1 2" key="1">
    <citation type="journal article" date="2019" name="Nat. Microbiol.">
        <title>Wide diversity of methane and short-chain alkane metabolisms in uncultured archaea.</title>
        <authorList>
            <person name="Borrel G."/>
            <person name="Adam P.S."/>
            <person name="McKay L.J."/>
            <person name="Chen L.X."/>
            <person name="Sierra-Garcia I.N."/>
            <person name="Sieber C.M."/>
            <person name="Letourneur Q."/>
            <person name="Ghozlane A."/>
            <person name="Andersen G.L."/>
            <person name="Li W.J."/>
            <person name="Hallam S.J."/>
            <person name="Muyzer G."/>
            <person name="de Oliveira V.M."/>
            <person name="Inskeep W.P."/>
            <person name="Banfield J.F."/>
            <person name="Gribaldo S."/>
        </authorList>
    </citation>
    <scope>NUCLEOTIDE SEQUENCE [LARGE SCALE GENOMIC DNA]</scope>
    <source>
        <strain evidence="1">NM4</strain>
    </source>
</reference>
<comment type="caution">
    <text evidence="1">The sequence shown here is derived from an EMBL/GenBank/DDBJ whole genome shotgun (WGS) entry which is preliminary data.</text>
</comment>
<accession>A0A520KPU8</accession>
<dbReference type="Pfam" id="PF04255">
    <property type="entry name" value="DUF433"/>
    <property type="match status" value="1"/>
</dbReference>